<evidence type="ECO:0000313" key="3">
    <source>
        <dbReference type="Proteomes" id="UP000037178"/>
    </source>
</evidence>
<keyword evidence="1" id="KW-1133">Transmembrane helix</keyword>
<evidence type="ECO:0000256" key="1">
    <source>
        <dbReference type="SAM" id="Phobius"/>
    </source>
</evidence>
<evidence type="ECO:0000313" key="2">
    <source>
        <dbReference type="EMBL" id="KMW59684.1"/>
    </source>
</evidence>
<gene>
    <name evidence="2" type="ORF">AIOL_004666</name>
</gene>
<dbReference type="InterPro" id="IPR019629">
    <property type="entry name" value="Uncharacterised_HI1736/YgjV"/>
</dbReference>
<keyword evidence="1" id="KW-0472">Membrane</keyword>
<feature type="transmembrane region" description="Helical" evidence="1">
    <location>
        <begin position="57"/>
        <end position="80"/>
    </location>
</feature>
<dbReference type="AlphaFoldDB" id="A0A0J9ED80"/>
<keyword evidence="1" id="KW-0812">Transmembrane</keyword>
<feature type="transmembrane region" description="Helical" evidence="1">
    <location>
        <begin position="35"/>
        <end position="51"/>
    </location>
</feature>
<protein>
    <submittedName>
        <fullName evidence="2">Uncharacterized protein</fullName>
    </submittedName>
</protein>
<dbReference type="PATRIC" id="fig|1675527.3.peg.4897"/>
<organism evidence="2 3">
    <name type="scientific">Candidatus Rhodobacter oscarellae</name>
    <dbReference type="NCBI Taxonomy" id="1675527"/>
    <lineage>
        <taxon>Bacteria</taxon>
        <taxon>Pseudomonadati</taxon>
        <taxon>Pseudomonadota</taxon>
        <taxon>Alphaproteobacteria</taxon>
        <taxon>Rhodobacterales</taxon>
        <taxon>Rhodobacter group</taxon>
        <taxon>Rhodobacter</taxon>
    </lineage>
</organism>
<dbReference type="EMBL" id="LFTY01000002">
    <property type="protein sequence ID" value="KMW59684.1"/>
    <property type="molecule type" value="Genomic_DNA"/>
</dbReference>
<reference evidence="2 3" key="1">
    <citation type="submission" date="2015-06" db="EMBL/GenBank/DDBJ databases">
        <title>Draft genome sequence of an Alphaproteobacteria species associated to the Mediterranean sponge Oscarella lobularis.</title>
        <authorList>
            <person name="Jourda C."/>
            <person name="Santini S."/>
            <person name="Claverie J.-M."/>
        </authorList>
    </citation>
    <scope>NUCLEOTIDE SEQUENCE [LARGE SCALE GENOMIC DNA]</scope>
    <source>
        <strain evidence="2">IGS</strain>
    </source>
</reference>
<comment type="caution">
    <text evidence="2">The sequence shown here is derived from an EMBL/GenBank/DDBJ whole genome shotgun (WGS) entry which is preliminary data.</text>
</comment>
<name>A0A0J9ED80_9RHOB</name>
<dbReference type="Proteomes" id="UP000037178">
    <property type="component" value="Unassembled WGS sequence"/>
</dbReference>
<keyword evidence="3" id="KW-1185">Reference proteome</keyword>
<accession>A0A0J9ED80</accession>
<feature type="transmembrane region" description="Helical" evidence="1">
    <location>
        <begin position="6"/>
        <end position="28"/>
    </location>
</feature>
<proteinExistence type="predicted"/>
<sequence length="89" mass="9637">MIVAGGIYFWNGPTSALCIAAMALIALGRVQANEWAMRILILVGGIFWSLHDFFVESWIALGADVLSLATGATMLARLAMQKQRHSVMA</sequence>
<dbReference type="Pfam" id="PF10688">
    <property type="entry name" value="Imp-YgjV"/>
    <property type="match status" value="1"/>
</dbReference>